<organism evidence="2 3">
    <name type="scientific">Longimicrobium terrae</name>
    <dbReference type="NCBI Taxonomy" id="1639882"/>
    <lineage>
        <taxon>Bacteria</taxon>
        <taxon>Pseudomonadati</taxon>
        <taxon>Gemmatimonadota</taxon>
        <taxon>Longimicrobiia</taxon>
        <taxon>Longimicrobiales</taxon>
        <taxon>Longimicrobiaceae</taxon>
        <taxon>Longimicrobium</taxon>
    </lineage>
</organism>
<dbReference type="SUPFAM" id="SSF49452">
    <property type="entry name" value="Starch-binding domain-like"/>
    <property type="match status" value="1"/>
</dbReference>
<dbReference type="Gene3D" id="2.60.40.1120">
    <property type="entry name" value="Carboxypeptidase-like, regulatory domain"/>
    <property type="match status" value="1"/>
</dbReference>
<keyword evidence="3" id="KW-1185">Reference proteome</keyword>
<accession>A0A841GWB8</accession>
<reference evidence="2 3" key="1">
    <citation type="submission" date="2020-08" db="EMBL/GenBank/DDBJ databases">
        <title>Genomic Encyclopedia of Type Strains, Phase IV (KMG-IV): sequencing the most valuable type-strain genomes for metagenomic binning, comparative biology and taxonomic classification.</title>
        <authorList>
            <person name="Goeker M."/>
        </authorList>
    </citation>
    <scope>NUCLEOTIDE SEQUENCE [LARGE SCALE GENOMIC DNA]</scope>
    <source>
        <strain evidence="2 3">DSM 29007</strain>
    </source>
</reference>
<gene>
    <name evidence="2" type="ORF">HNQ61_001000</name>
</gene>
<evidence type="ECO:0000256" key="1">
    <source>
        <dbReference type="SAM" id="SignalP"/>
    </source>
</evidence>
<dbReference type="PROSITE" id="PS51257">
    <property type="entry name" value="PROKAR_LIPOPROTEIN"/>
    <property type="match status" value="1"/>
</dbReference>
<dbReference type="Proteomes" id="UP000582837">
    <property type="component" value="Unassembled WGS sequence"/>
</dbReference>
<sequence length="296" mass="32006">MRRTVLLSAALLTACARPAADPAPAPSIASVPRTIRGPKTATVTDTVAVPVVVSSIKSGERDPELATLVGRITDAETGEAVRASIITDNEYEFGDEGGEYRMEYVVPGVSEVTVEMAGYRPQVRTVTLAAGRVDTLNVALRRAAPVRLTLTGTWQVRFKIREPGARRSPPAQRFVEGTLTFNDTLNLVDPERPPERDRYVWTTEGLSEIDFTPFFGSRVASDVSTTVFGSRGGTFEREVVGTVMDGDSVEIGLIPRISHGGVSLSGRARGDSIVGQWVQRAYCCGAHGDFVLRRVR</sequence>
<feature type="signal peptide" evidence="1">
    <location>
        <begin position="1"/>
        <end position="19"/>
    </location>
</feature>
<protein>
    <recommendedName>
        <fullName evidence="4">Carboxypeptidase regulatory-like domain-containing protein</fullName>
    </recommendedName>
</protein>
<dbReference type="RefSeq" id="WP_170037773.1">
    <property type="nucleotide sequence ID" value="NZ_JABDTL010000002.1"/>
</dbReference>
<dbReference type="GO" id="GO:0030246">
    <property type="term" value="F:carbohydrate binding"/>
    <property type="evidence" value="ECO:0007669"/>
    <property type="project" value="InterPro"/>
</dbReference>
<dbReference type="EMBL" id="JACHIA010000002">
    <property type="protein sequence ID" value="MBB6069385.1"/>
    <property type="molecule type" value="Genomic_DNA"/>
</dbReference>
<feature type="chain" id="PRO_5032547531" description="Carboxypeptidase regulatory-like domain-containing protein" evidence="1">
    <location>
        <begin position="20"/>
        <end position="296"/>
    </location>
</feature>
<dbReference type="Pfam" id="PF13620">
    <property type="entry name" value="CarboxypepD_reg"/>
    <property type="match status" value="1"/>
</dbReference>
<dbReference type="InterPro" id="IPR013784">
    <property type="entry name" value="Carb-bd-like_fold"/>
</dbReference>
<name>A0A841GWB8_9BACT</name>
<dbReference type="AlphaFoldDB" id="A0A841GWB8"/>
<evidence type="ECO:0008006" key="4">
    <source>
        <dbReference type="Google" id="ProtNLM"/>
    </source>
</evidence>
<comment type="caution">
    <text evidence="2">The sequence shown here is derived from an EMBL/GenBank/DDBJ whole genome shotgun (WGS) entry which is preliminary data.</text>
</comment>
<keyword evidence="1" id="KW-0732">Signal</keyword>
<evidence type="ECO:0000313" key="2">
    <source>
        <dbReference type="EMBL" id="MBB6069385.1"/>
    </source>
</evidence>
<evidence type="ECO:0000313" key="3">
    <source>
        <dbReference type="Proteomes" id="UP000582837"/>
    </source>
</evidence>
<proteinExistence type="predicted"/>